<gene>
    <name evidence="2" type="ORF">BDP27DRAFT_1422213</name>
</gene>
<sequence>MSSTNSTKTPQSQAKVAVLDAVKAVEDLKIDIASTKAVKTASMSASSSSTAVSTAVSEKTQYFSESHSHSETTSSFKSVRTMTMSFAQSTRKHHVSAEGILSAECLLADGEHWKVSTFDLHKYLGNINGELKWGFKDFHRTSEGFRIEGTKLFAKCKLTDGRAVKECWFDLATRLRSDNGVIVVIEYNESLSTMLSEVPWMKFKVVAEPDFSVIAAHPVMQATMNKIAHSTVEHVTAQMSSIMALAIAGAIEVVTKSAYEHISQSMEVMVQGVSANAQVHASVNTGSKLHIFGEDVVLSKDVKEVSLVNGANGKY</sequence>
<dbReference type="Proteomes" id="UP000772434">
    <property type="component" value="Unassembled WGS sequence"/>
</dbReference>
<dbReference type="SUPFAM" id="SSF51322">
    <property type="entry name" value="Cyanovirin-N"/>
    <property type="match status" value="1"/>
</dbReference>
<dbReference type="AlphaFoldDB" id="A0A9P5PUE9"/>
<evidence type="ECO:0000313" key="2">
    <source>
        <dbReference type="EMBL" id="KAF9068180.1"/>
    </source>
</evidence>
<dbReference type="SMART" id="SM01111">
    <property type="entry name" value="CVNH"/>
    <property type="match status" value="1"/>
</dbReference>
<dbReference type="EMBL" id="JADNRY010000064">
    <property type="protein sequence ID" value="KAF9068180.1"/>
    <property type="molecule type" value="Genomic_DNA"/>
</dbReference>
<feature type="domain" description="Cyanovirin-N" evidence="1">
    <location>
        <begin position="85"/>
        <end position="184"/>
    </location>
</feature>
<dbReference type="Gene3D" id="2.30.60.10">
    <property type="entry name" value="Cyanovirin-N"/>
    <property type="match status" value="1"/>
</dbReference>
<organism evidence="2 3">
    <name type="scientific">Rhodocollybia butyracea</name>
    <dbReference type="NCBI Taxonomy" id="206335"/>
    <lineage>
        <taxon>Eukaryota</taxon>
        <taxon>Fungi</taxon>
        <taxon>Dikarya</taxon>
        <taxon>Basidiomycota</taxon>
        <taxon>Agaricomycotina</taxon>
        <taxon>Agaricomycetes</taxon>
        <taxon>Agaricomycetidae</taxon>
        <taxon>Agaricales</taxon>
        <taxon>Marasmiineae</taxon>
        <taxon>Omphalotaceae</taxon>
        <taxon>Rhodocollybia</taxon>
    </lineage>
</organism>
<dbReference type="InterPro" id="IPR011058">
    <property type="entry name" value="Cyanovirin-N"/>
</dbReference>
<evidence type="ECO:0000313" key="3">
    <source>
        <dbReference type="Proteomes" id="UP000772434"/>
    </source>
</evidence>
<dbReference type="OrthoDB" id="3056812at2759"/>
<dbReference type="Pfam" id="PF08881">
    <property type="entry name" value="CVNH"/>
    <property type="match status" value="1"/>
</dbReference>
<accession>A0A9P5PUE9</accession>
<keyword evidence="3" id="KW-1185">Reference proteome</keyword>
<proteinExistence type="predicted"/>
<protein>
    <recommendedName>
        <fullName evidence="1">Cyanovirin-N domain-containing protein</fullName>
    </recommendedName>
</protein>
<reference evidence="2" key="1">
    <citation type="submission" date="2020-11" db="EMBL/GenBank/DDBJ databases">
        <authorList>
            <consortium name="DOE Joint Genome Institute"/>
            <person name="Ahrendt S."/>
            <person name="Riley R."/>
            <person name="Andreopoulos W."/>
            <person name="Labutti K."/>
            <person name="Pangilinan J."/>
            <person name="Ruiz-Duenas F.J."/>
            <person name="Barrasa J.M."/>
            <person name="Sanchez-Garcia M."/>
            <person name="Camarero S."/>
            <person name="Miyauchi S."/>
            <person name="Serrano A."/>
            <person name="Linde D."/>
            <person name="Babiker R."/>
            <person name="Drula E."/>
            <person name="Ayuso-Fernandez I."/>
            <person name="Pacheco R."/>
            <person name="Padilla G."/>
            <person name="Ferreira P."/>
            <person name="Barriuso J."/>
            <person name="Kellner H."/>
            <person name="Castanera R."/>
            <person name="Alfaro M."/>
            <person name="Ramirez L."/>
            <person name="Pisabarro A.G."/>
            <person name="Kuo A."/>
            <person name="Tritt A."/>
            <person name="Lipzen A."/>
            <person name="He G."/>
            <person name="Yan M."/>
            <person name="Ng V."/>
            <person name="Cullen D."/>
            <person name="Martin F."/>
            <person name="Rosso M.-N."/>
            <person name="Henrissat B."/>
            <person name="Hibbett D."/>
            <person name="Martinez A.T."/>
            <person name="Grigoriev I.V."/>
        </authorList>
    </citation>
    <scope>NUCLEOTIDE SEQUENCE</scope>
    <source>
        <strain evidence="2">AH 40177</strain>
    </source>
</reference>
<dbReference type="InterPro" id="IPR036673">
    <property type="entry name" value="Cyanovirin-N_sf"/>
</dbReference>
<comment type="caution">
    <text evidence="2">The sequence shown here is derived from an EMBL/GenBank/DDBJ whole genome shotgun (WGS) entry which is preliminary data.</text>
</comment>
<name>A0A9P5PUE9_9AGAR</name>
<evidence type="ECO:0000259" key="1">
    <source>
        <dbReference type="SMART" id="SM01111"/>
    </source>
</evidence>